<evidence type="ECO:0000313" key="2">
    <source>
        <dbReference type="RefSeq" id="XP_021803586.1"/>
    </source>
</evidence>
<reference evidence="2" key="1">
    <citation type="submission" date="2025-08" db="UniProtKB">
        <authorList>
            <consortium name="RefSeq"/>
        </authorList>
    </citation>
    <scope>IDENTIFICATION</scope>
</reference>
<sequence length="173" mass="19775">MSDIDYAITQDEPTRPVANSPAEVKRVHEAWRMANKVCLLVLKKTMTEAFFGGVPETESAKQFMEFIETKFKEYGKAETKNLMSRLANTKYERGSVREHLMGLMDIAANLNKLKVPIAPNYLVHIALESLPFDKMKSTYNTLKEDWTMDDLITIVVLKENKIKTRGGVDQFII</sequence>
<dbReference type="GeneID" id="110747796"/>
<name>A0A6P5RRB5_PRUAV</name>
<dbReference type="Proteomes" id="UP000515124">
    <property type="component" value="Unplaced"/>
</dbReference>
<dbReference type="AlphaFoldDB" id="A0A6P5RRB5"/>
<dbReference type="RefSeq" id="XP_021803586.1">
    <property type="nucleotide sequence ID" value="XM_021947894.1"/>
</dbReference>
<accession>A0A6P5RRB5</accession>
<proteinExistence type="predicted"/>
<dbReference type="Pfam" id="PF14223">
    <property type="entry name" value="Retrotran_gag_2"/>
    <property type="match status" value="1"/>
</dbReference>
<evidence type="ECO:0000313" key="1">
    <source>
        <dbReference type="Proteomes" id="UP000515124"/>
    </source>
</evidence>
<keyword evidence="1" id="KW-1185">Reference proteome</keyword>
<protein>
    <submittedName>
        <fullName evidence="2">Uncharacterized protein LOC110747796</fullName>
    </submittedName>
</protein>
<dbReference type="KEGG" id="pavi:110747796"/>
<organism evidence="1 2">
    <name type="scientific">Prunus avium</name>
    <name type="common">Cherry</name>
    <name type="synonym">Cerasus avium</name>
    <dbReference type="NCBI Taxonomy" id="42229"/>
    <lineage>
        <taxon>Eukaryota</taxon>
        <taxon>Viridiplantae</taxon>
        <taxon>Streptophyta</taxon>
        <taxon>Embryophyta</taxon>
        <taxon>Tracheophyta</taxon>
        <taxon>Spermatophyta</taxon>
        <taxon>Magnoliopsida</taxon>
        <taxon>eudicotyledons</taxon>
        <taxon>Gunneridae</taxon>
        <taxon>Pentapetalae</taxon>
        <taxon>rosids</taxon>
        <taxon>fabids</taxon>
        <taxon>Rosales</taxon>
        <taxon>Rosaceae</taxon>
        <taxon>Amygdaloideae</taxon>
        <taxon>Amygdaleae</taxon>
        <taxon>Prunus</taxon>
    </lineage>
</organism>
<gene>
    <name evidence="2" type="primary">LOC110747796</name>
</gene>
<feature type="non-terminal residue" evidence="2">
    <location>
        <position position="173"/>
    </location>
</feature>